<feature type="coiled-coil region" evidence="1">
    <location>
        <begin position="87"/>
        <end position="128"/>
    </location>
</feature>
<dbReference type="STRING" id="28116.Bovatus_01891"/>
<dbReference type="Proteomes" id="UP001214017">
    <property type="component" value="Unassembled WGS sequence"/>
</dbReference>
<evidence type="ECO:0000313" key="6">
    <source>
        <dbReference type="EMBL" id="QDM09286.1"/>
    </source>
</evidence>
<evidence type="ECO:0000313" key="3">
    <source>
        <dbReference type="EMBL" id="KAA4661529.1"/>
    </source>
</evidence>
<evidence type="ECO:0000313" key="8">
    <source>
        <dbReference type="Proteomes" id="UP000435985"/>
    </source>
</evidence>
<dbReference type="EMBL" id="JAQNZF010000002">
    <property type="protein sequence ID" value="MDC2740853.1"/>
    <property type="molecule type" value="Genomic_DNA"/>
</dbReference>
<gene>
    <name evidence="6" type="ORF">DYI28_11490</name>
    <name evidence="3" type="ORF">F3B98_22650</name>
    <name evidence="4" type="ORF">PO240_11305</name>
    <name evidence="5" type="ORF">PO382_01290</name>
</gene>
<dbReference type="Proteomes" id="UP001219389">
    <property type="component" value="Unassembled WGS sequence"/>
</dbReference>
<dbReference type="AlphaFoldDB" id="A0A139KQ55"/>
<evidence type="ECO:0000313" key="4">
    <source>
        <dbReference type="EMBL" id="MDC2408461.1"/>
    </source>
</evidence>
<protein>
    <submittedName>
        <fullName evidence="3">DUF5039 domain-containing protein</fullName>
    </submittedName>
    <submittedName>
        <fullName evidence="4">DUF5039 family protein</fullName>
    </submittedName>
</protein>
<reference evidence="3 8" key="3">
    <citation type="journal article" date="2019" name="Nat. Med.">
        <title>A library of human gut bacterial isolates paired with longitudinal multiomics data enables mechanistic microbiome research.</title>
        <authorList>
            <person name="Poyet M."/>
            <person name="Groussin M."/>
            <person name="Gibbons S.M."/>
            <person name="Avila-Pacheco J."/>
            <person name="Jiang X."/>
            <person name="Kearney S.M."/>
            <person name="Perrotta A.R."/>
            <person name="Berdy B."/>
            <person name="Zhao S."/>
            <person name="Lieberman T.D."/>
            <person name="Swanson P.K."/>
            <person name="Smith M."/>
            <person name="Roesemann S."/>
            <person name="Alexander J.E."/>
            <person name="Rich S.A."/>
            <person name="Livny J."/>
            <person name="Vlamakis H."/>
            <person name="Clish C."/>
            <person name="Bullock K."/>
            <person name="Deik A."/>
            <person name="Scott J."/>
            <person name="Pierce K.A."/>
            <person name="Xavier R.J."/>
            <person name="Alm E.J."/>
        </authorList>
    </citation>
    <scope>NUCLEOTIDE SEQUENCE [LARGE SCALE GENOMIC DNA]</scope>
    <source>
        <strain evidence="3 8">BIOML-A14</strain>
    </source>
</reference>
<dbReference type="Proteomes" id="UP000435985">
    <property type="component" value="Unassembled WGS sequence"/>
</dbReference>
<keyword evidence="2" id="KW-0732">Signal</keyword>
<sequence>MKTVLWSMLCLFLSGWGSMQAVLAQDLKEMEKNLSAINEELSQKTKEYSWQLAAAYADYCEANNKYISWNDLPYLQQVVEYERPASLETYRLEHKASKEELDKFLNTYKEYKDLVKKQKEAVTKEEKDAVSTAFSAFWKKLRSEENAYKDLYYAERKAVCKYRSEALRYAIAYYKEKKQEIPTSYIKYTERSYLLQKGSALELLQKEISALESVQREIIQNITRAKYGLSETGENKRKKIFD</sequence>
<reference evidence="6" key="4">
    <citation type="submission" date="2019-07" db="EMBL/GenBank/DDBJ databases">
        <authorList>
            <person name="Ross B.D."/>
            <person name="Verster A.J."/>
            <person name="Radey M.C."/>
            <person name="Schmidtke D.T."/>
            <person name="Pope C.E."/>
            <person name="Hoffman L.R."/>
            <person name="Hajjar A."/>
            <person name="Peterson S.B."/>
            <person name="Borenstein E."/>
            <person name="Mougous J.D."/>
        </authorList>
    </citation>
    <scope>NUCLEOTIDE SEQUENCE</scope>
    <source>
        <strain evidence="6">3725 D1 iv</strain>
    </source>
</reference>
<dbReference type="Pfam" id="PF16442">
    <property type="entry name" value="DUF5039"/>
    <property type="match status" value="1"/>
</dbReference>
<reference evidence="4" key="5">
    <citation type="submission" date="2022-10" db="EMBL/GenBank/DDBJ databases">
        <title>Human gut microbiome strain richness.</title>
        <authorList>
            <person name="Chen-Liaw A."/>
        </authorList>
    </citation>
    <scope>NUCLEOTIDE SEQUENCE</scope>
    <source>
        <strain evidence="5">BSD2780120875st1_E1_BSD2780120875_150330</strain>
        <strain evidence="4">F7_m1001271B151109d0_201107</strain>
    </source>
</reference>
<evidence type="ECO:0000313" key="7">
    <source>
        <dbReference type="Proteomes" id="UP000318823"/>
    </source>
</evidence>
<dbReference type="EMBL" id="CP041395">
    <property type="protein sequence ID" value="QDM09286.1"/>
    <property type="molecule type" value="Genomic_DNA"/>
</dbReference>
<reference evidence="7" key="1">
    <citation type="journal article" date="2018" name="J. Anim. Genet.">
        <title>Acquired interbacterial defense systems protect against interspecies antagonism in the human gut microbiome.</title>
        <authorList>
            <person name="Ross B.D."/>
            <person name="Verster A.J."/>
            <person name="Radey M.C."/>
            <person name="Schmidtke D.T."/>
            <person name="Pope C.E."/>
            <person name="Hoffman L.R."/>
            <person name="Hajjar A."/>
            <person name="Peterson S.B."/>
            <person name="Borenstein E."/>
            <person name="Mougous J."/>
        </authorList>
    </citation>
    <scope>NUCLEOTIDE SEQUENCE [LARGE SCALE GENOMIC DNA]</scope>
    <source>
        <strain evidence="7">3725 D1 iv</strain>
    </source>
</reference>
<reference evidence="6" key="2">
    <citation type="journal article" date="2018" name="Nature">
        <title>Human gut bacteria contain acquired interbacterial defence systems.</title>
        <authorList>
            <person name="Ross B.D."/>
            <person name="Verster A.J."/>
            <person name="Radey M.C."/>
            <person name="Schmidtke D.T."/>
            <person name="Pope C.E."/>
            <person name="Hoffman L.R."/>
            <person name="Hajjar A."/>
            <person name="Peterson S.B."/>
            <person name="Borenstein E."/>
            <person name="Mougous J."/>
        </authorList>
    </citation>
    <scope>NUCLEOTIDE SEQUENCE</scope>
    <source>
        <strain evidence="6">3725 D1 iv</strain>
    </source>
</reference>
<dbReference type="RefSeq" id="WP_004321648.1">
    <property type="nucleotide sequence ID" value="NZ_CAKJYS010000001.1"/>
</dbReference>
<dbReference type="Proteomes" id="UP000318823">
    <property type="component" value="Chromosome"/>
</dbReference>
<accession>A0A139KQ55</accession>
<evidence type="ECO:0000256" key="2">
    <source>
        <dbReference type="SAM" id="SignalP"/>
    </source>
</evidence>
<proteinExistence type="predicted"/>
<feature type="signal peptide" evidence="2">
    <location>
        <begin position="1"/>
        <end position="24"/>
    </location>
</feature>
<dbReference type="EMBL" id="JAQNWR010000006">
    <property type="protein sequence ID" value="MDC2408461.1"/>
    <property type="molecule type" value="Genomic_DNA"/>
</dbReference>
<name>A0A139KQ55_BACOV</name>
<evidence type="ECO:0000313" key="5">
    <source>
        <dbReference type="EMBL" id="MDC2740853.1"/>
    </source>
</evidence>
<keyword evidence="1" id="KW-0175">Coiled coil</keyword>
<feature type="chain" id="PRO_5042681762" evidence="2">
    <location>
        <begin position="25"/>
        <end position="242"/>
    </location>
</feature>
<feature type="coiled-coil region" evidence="1">
    <location>
        <begin position="20"/>
        <end position="47"/>
    </location>
</feature>
<evidence type="ECO:0000256" key="1">
    <source>
        <dbReference type="SAM" id="Coils"/>
    </source>
</evidence>
<dbReference type="InterPro" id="IPR032220">
    <property type="entry name" value="DUF5039"/>
</dbReference>
<dbReference type="EMBL" id="VWFO01000040">
    <property type="protein sequence ID" value="KAA4661529.1"/>
    <property type="molecule type" value="Genomic_DNA"/>
</dbReference>
<organism evidence="3 8">
    <name type="scientific">Bacteroides ovatus</name>
    <dbReference type="NCBI Taxonomy" id="28116"/>
    <lineage>
        <taxon>Bacteria</taxon>
        <taxon>Pseudomonadati</taxon>
        <taxon>Bacteroidota</taxon>
        <taxon>Bacteroidia</taxon>
        <taxon>Bacteroidales</taxon>
        <taxon>Bacteroidaceae</taxon>
        <taxon>Bacteroides</taxon>
    </lineage>
</organism>